<proteinExistence type="inferred from homology"/>
<comment type="similarity">
    <text evidence="1">Belongs to the COQ10 family.</text>
</comment>
<feature type="domain" description="Coenzyme Q-binding protein COQ10 START" evidence="5">
    <location>
        <begin position="70"/>
        <end position="255"/>
    </location>
</feature>
<evidence type="ECO:0000256" key="2">
    <source>
        <dbReference type="ARBA" id="ARBA00011814"/>
    </source>
</evidence>
<evidence type="ECO:0000313" key="7">
    <source>
        <dbReference type="Proteomes" id="UP001337655"/>
    </source>
</evidence>
<dbReference type="AlphaFoldDB" id="A0AAV9PI99"/>
<dbReference type="InterPro" id="IPR044996">
    <property type="entry name" value="COQ10-like"/>
</dbReference>
<dbReference type="GO" id="GO:0005739">
    <property type="term" value="C:mitochondrion"/>
    <property type="evidence" value="ECO:0007669"/>
    <property type="project" value="TreeGrafter"/>
</dbReference>
<keyword evidence="7" id="KW-1185">Reference proteome</keyword>
<sequence>MATMKTLRPIANALPTSSRPLALQCRTTPLLASTVRPSNHNRHPTQRRSFISGNPLSSTGTELITSRILRYPAKAIYSVISDVGSYSAFIPYCQSSVVTKSSSPAADGKTYPEEAKLTIGFNDNVSEEFWSRVYCVPDRVVEAVSGSAETSLSPEDITHHSARPEGSEDKSRNDTVMSHLLTRWTLRPYHYKPPPTSAIKPDTTHMNHQETSELPGQEKCEVHLSIQYRFSNPMYGVMSQAAAPKVAEKMIEAFEKRVKAVVEGPGHA</sequence>
<dbReference type="Pfam" id="PF03364">
    <property type="entry name" value="Polyketide_cyc"/>
    <property type="match status" value="1"/>
</dbReference>
<organism evidence="6 7">
    <name type="scientific">Saxophila tyrrhenica</name>
    <dbReference type="NCBI Taxonomy" id="1690608"/>
    <lineage>
        <taxon>Eukaryota</taxon>
        <taxon>Fungi</taxon>
        <taxon>Dikarya</taxon>
        <taxon>Ascomycota</taxon>
        <taxon>Pezizomycotina</taxon>
        <taxon>Dothideomycetes</taxon>
        <taxon>Dothideomycetidae</taxon>
        <taxon>Mycosphaerellales</taxon>
        <taxon>Extremaceae</taxon>
        <taxon>Saxophila</taxon>
    </lineage>
</organism>
<dbReference type="PANTHER" id="PTHR12901">
    <property type="entry name" value="SPERM PROTEIN HOMOLOG"/>
    <property type="match status" value="1"/>
</dbReference>
<comment type="caution">
    <text evidence="6">The sequence shown here is derived from an EMBL/GenBank/DDBJ whole genome shotgun (WGS) entry which is preliminary data.</text>
</comment>
<evidence type="ECO:0000256" key="4">
    <source>
        <dbReference type="SAM" id="MobiDB-lite"/>
    </source>
</evidence>
<dbReference type="Proteomes" id="UP001337655">
    <property type="component" value="Unassembled WGS sequence"/>
</dbReference>
<feature type="region of interest" description="Disordered" evidence="4">
    <location>
        <begin position="198"/>
        <end position="217"/>
    </location>
</feature>
<accession>A0AAV9PI99</accession>
<protein>
    <submittedName>
        <fullName evidence="6">Coenzyme Q-binding protein coq10, mitochondrial</fullName>
    </submittedName>
</protein>
<dbReference type="CDD" id="cd07813">
    <property type="entry name" value="COQ10p_like"/>
    <property type="match status" value="1"/>
</dbReference>
<dbReference type="EMBL" id="JAVRRT010000003">
    <property type="protein sequence ID" value="KAK5173639.1"/>
    <property type="molecule type" value="Genomic_DNA"/>
</dbReference>
<dbReference type="PANTHER" id="PTHR12901:SF10">
    <property type="entry name" value="COENZYME Q-BINDING PROTEIN COQ10, MITOCHONDRIAL"/>
    <property type="match status" value="1"/>
</dbReference>
<dbReference type="GeneID" id="89923667"/>
<dbReference type="GO" id="GO:0045333">
    <property type="term" value="P:cellular respiration"/>
    <property type="evidence" value="ECO:0007669"/>
    <property type="project" value="InterPro"/>
</dbReference>
<reference evidence="6 7" key="1">
    <citation type="submission" date="2023-08" db="EMBL/GenBank/DDBJ databases">
        <title>Black Yeasts Isolated from many extreme environments.</title>
        <authorList>
            <person name="Coleine C."/>
            <person name="Stajich J.E."/>
            <person name="Selbmann L."/>
        </authorList>
    </citation>
    <scope>NUCLEOTIDE SEQUENCE [LARGE SCALE GENOMIC DNA]</scope>
    <source>
        <strain evidence="6 7">CCFEE 5935</strain>
    </source>
</reference>
<evidence type="ECO:0000259" key="5">
    <source>
        <dbReference type="Pfam" id="PF03364"/>
    </source>
</evidence>
<evidence type="ECO:0000313" key="6">
    <source>
        <dbReference type="EMBL" id="KAK5173639.1"/>
    </source>
</evidence>
<feature type="region of interest" description="Disordered" evidence="4">
    <location>
        <begin position="146"/>
        <end position="174"/>
    </location>
</feature>
<feature type="compositionally biased region" description="Basic and acidic residues" evidence="4">
    <location>
        <begin position="202"/>
        <end position="217"/>
    </location>
</feature>
<dbReference type="SUPFAM" id="SSF55961">
    <property type="entry name" value="Bet v1-like"/>
    <property type="match status" value="1"/>
</dbReference>
<evidence type="ECO:0000256" key="1">
    <source>
        <dbReference type="ARBA" id="ARBA00006885"/>
    </source>
</evidence>
<evidence type="ECO:0000256" key="3">
    <source>
        <dbReference type="ARBA" id="ARBA00024947"/>
    </source>
</evidence>
<gene>
    <name evidence="6" type="primary">COQ10</name>
    <name evidence="6" type="ORF">LTR77_002320</name>
</gene>
<dbReference type="InterPro" id="IPR005031">
    <property type="entry name" value="COQ10_START"/>
</dbReference>
<dbReference type="GO" id="GO:0048039">
    <property type="term" value="F:ubiquinone binding"/>
    <property type="evidence" value="ECO:0007669"/>
    <property type="project" value="InterPro"/>
</dbReference>
<comment type="function">
    <text evidence="3">Required for the function of coenzyme Q in the respiratory chain. May serve as a chaperone or may be involved in the transport of Q6 from its site of synthesis to the catalytic sites of the respiratory complexes.</text>
</comment>
<comment type="subunit">
    <text evidence="2">Interacts with coenzyme Q.</text>
</comment>
<dbReference type="RefSeq" id="XP_064662334.1">
    <property type="nucleotide sequence ID" value="XM_064799579.1"/>
</dbReference>
<name>A0AAV9PI99_9PEZI</name>
<feature type="compositionally biased region" description="Basic and acidic residues" evidence="4">
    <location>
        <begin position="156"/>
        <end position="173"/>
    </location>
</feature>
<dbReference type="InterPro" id="IPR023393">
    <property type="entry name" value="START-like_dom_sf"/>
</dbReference>
<dbReference type="Gene3D" id="3.30.530.20">
    <property type="match status" value="1"/>
</dbReference>
<feature type="region of interest" description="Disordered" evidence="4">
    <location>
        <begin position="35"/>
        <end position="54"/>
    </location>
</feature>